<reference evidence="2" key="1">
    <citation type="submission" date="2016-06" db="EMBL/GenBank/DDBJ databases">
        <title>Parallel loss of symbiosis genes in relatives of nitrogen-fixing non-legume Parasponia.</title>
        <authorList>
            <person name="Van Velzen R."/>
            <person name="Holmer R."/>
            <person name="Bu F."/>
            <person name="Rutten L."/>
            <person name="Van Zeijl A."/>
            <person name="Liu W."/>
            <person name="Santuari L."/>
            <person name="Cao Q."/>
            <person name="Sharma T."/>
            <person name="Shen D."/>
            <person name="Roswanjaya Y."/>
            <person name="Wardhani T."/>
            <person name="Kalhor M.S."/>
            <person name="Jansen J."/>
            <person name="Van den Hoogen J."/>
            <person name="Gungor B."/>
            <person name="Hartog M."/>
            <person name="Hontelez J."/>
            <person name="Verver J."/>
            <person name="Yang W.-C."/>
            <person name="Schijlen E."/>
            <person name="Repin R."/>
            <person name="Schilthuizen M."/>
            <person name="Schranz E."/>
            <person name="Heidstra R."/>
            <person name="Miyata K."/>
            <person name="Fedorova E."/>
            <person name="Kohlen W."/>
            <person name="Bisseling T."/>
            <person name="Smit S."/>
            <person name="Geurts R."/>
        </authorList>
    </citation>
    <scope>NUCLEOTIDE SEQUENCE [LARGE SCALE GENOMIC DNA]</scope>
    <source>
        <strain evidence="2">cv. WU1-14</strain>
    </source>
</reference>
<accession>A0A2P5D2T4</accession>
<evidence type="ECO:0000313" key="1">
    <source>
        <dbReference type="EMBL" id="PON67584.1"/>
    </source>
</evidence>
<dbReference type="Gene3D" id="3.50.50.60">
    <property type="entry name" value="FAD/NAD(P)-binding domain"/>
    <property type="match status" value="1"/>
</dbReference>
<dbReference type="AlphaFoldDB" id="A0A2P5D2T4"/>
<proteinExistence type="predicted"/>
<evidence type="ECO:0000313" key="2">
    <source>
        <dbReference type="Proteomes" id="UP000237105"/>
    </source>
</evidence>
<protein>
    <recommendedName>
        <fullName evidence="3">FAD/NAD(P)-binding domain containing protein</fullName>
    </recommendedName>
</protein>
<keyword evidence="2" id="KW-1185">Reference proteome</keyword>
<comment type="caution">
    <text evidence="1">The sequence shown here is derived from an EMBL/GenBank/DDBJ whole genome shotgun (WGS) entry which is preliminary data.</text>
</comment>
<dbReference type="EMBL" id="JXTB01000070">
    <property type="protein sequence ID" value="PON67584.1"/>
    <property type="molecule type" value="Genomic_DNA"/>
</dbReference>
<gene>
    <name evidence="1" type="ORF">PanWU01x14_102210</name>
</gene>
<dbReference type="Proteomes" id="UP000237105">
    <property type="component" value="Unassembled WGS sequence"/>
</dbReference>
<evidence type="ECO:0008006" key="3">
    <source>
        <dbReference type="Google" id="ProtNLM"/>
    </source>
</evidence>
<organism evidence="1 2">
    <name type="scientific">Parasponia andersonii</name>
    <name type="common">Sponia andersonii</name>
    <dbReference type="NCBI Taxonomy" id="3476"/>
    <lineage>
        <taxon>Eukaryota</taxon>
        <taxon>Viridiplantae</taxon>
        <taxon>Streptophyta</taxon>
        <taxon>Embryophyta</taxon>
        <taxon>Tracheophyta</taxon>
        <taxon>Spermatophyta</taxon>
        <taxon>Magnoliopsida</taxon>
        <taxon>eudicotyledons</taxon>
        <taxon>Gunneridae</taxon>
        <taxon>Pentapetalae</taxon>
        <taxon>rosids</taxon>
        <taxon>fabids</taxon>
        <taxon>Rosales</taxon>
        <taxon>Cannabaceae</taxon>
        <taxon>Parasponia</taxon>
    </lineage>
</organism>
<name>A0A2P5D2T4_PARAD</name>
<dbReference type="InterPro" id="IPR036188">
    <property type="entry name" value="FAD/NAD-bd_sf"/>
</dbReference>
<sequence>MDLDFDCSFTEAIQDVVLAFQIAPCLHSRRPGDLKVLLVNDTPVSIYTPYGIVAIRSGLFYDEFYLTTVFEASSCCVDLLYDYEFFLLDSKVRDGIAYYPECVPLPKVIVVGAGLFGLMAVTELLHASVKI</sequence>